<dbReference type="PANTHER" id="PTHR12911">
    <property type="entry name" value="SAD1/UNC-84-LIKE PROTEIN-RELATED"/>
    <property type="match status" value="1"/>
</dbReference>
<keyword evidence="4" id="KW-0472">Membrane</keyword>
<keyword evidence="2" id="KW-0812">Transmembrane</keyword>
<dbReference type="PROSITE" id="PS51469">
    <property type="entry name" value="SUN"/>
    <property type="match status" value="1"/>
</dbReference>
<dbReference type="InterPro" id="IPR045119">
    <property type="entry name" value="SUN1-5"/>
</dbReference>
<evidence type="ECO:0000256" key="1">
    <source>
        <dbReference type="ARBA" id="ARBA00004540"/>
    </source>
</evidence>
<dbReference type="InterPro" id="IPR012919">
    <property type="entry name" value="SUN_dom"/>
</dbReference>
<evidence type="ECO:0000256" key="2">
    <source>
        <dbReference type="ARBA" id="ARBA00022692"/>
    </source>
</evidence>
<feature type="non-terminal residue" evidence="6">
    <location>
        <position position="1"/>
    </location>
</feature>
<feature type="non-terminal residue" evidence="6">
    <location>
        <position position="128"/>
    </location>
</feature>
<gene>
    <name evidence="6" type="primary">Sun2_1</name>
    <name evidence="6" type="ORF">LOPRUF_R05540</name>
</gene>
<keyword evidence="3" id="KW-1133">Transmembrane helix</keyword>
<evidence type="ECO:0000313" key="7">
    <source>
        <dbReference type="Proteomes" id="UP000533896"/>
    </source>
</evidence>
<comment type="subcellular location">
    <subcellularLocation>
        <location evidence="1">Nucleus inner membrane</location>
    </subcellularLocation>
</comment>
<evidence type="ECO:0000256" key="4">
    <source>
        <dbReference type="ARBA" id="ARBA00023136"/>
    </source>
</evidence>
<evidence type="ECO:0000313" key="6">
    <source>
        <dbReference type="EMBL" id="NXE17173.1"/>
    </source>
</evidence>
<dbReference type="Pfam" id="PF07738">
    <property type="entry name" value="Sad1_UNC"/>
    <property type="match status" value="1"/>
</dbReference>
<protein>
    <submittedName>
        <fullName evidence="6">SUN2 protein</fullName>
    </submittedName>
</protein>
<evidence type="ECO:0000259" key="5">
    <source>
        <dbReference type="PROSITE" id="PS51469"/>
    </source>
</evidence>
<dbReference type="EMBL" id="VWYV01003307">
    <property type="protein sequence ID" value="NXE17173.1"/>
    <property type="molecule type" value="Genomic_DNA"/>
</dbReference>
<evidence type="ECO:0000256" key="3">
    <source>
        <dbReference type="ARBA" id="ARBA00022989"/>
    </source>
</evidence>
<dbReference type="Proteomes" id="UP000533896">
    <property type="component" value="Unassembled WGS sequence"/>
</dbReference>
<organism evidence="6 7">
    <name type="scientific">Lophotis ruficrista</name>
    <dbReference type="NCBI Taxonomy" id="172689"/>
    <lineage>
        <taxon>Eukaryota</taxon>
        <taxon>Metazoa</taxon>
        <taxon>Chordata</taxon>
        <taxon>Craniata</taxon>
        <taxon>Vertebrata</taxon>
        <taxon>Euteleostomi</taxon>
        <taxon>Archelosauria</taxon>
        <taxon>Archosauria</taxon>
        <taxon>Dinosauria</taxon>
        <taxon>Saurischia</taxon>
        <taxon>Theropoda</taxon>
        <taxon>Coelurosauria</taxon>
        <taxon>Aves</taxon>
        <taxon>Neognathae</taxon>
        <taxon>Neoaves</taxon>
        <taxon>Otidimorphae</taxon>
        <taxon>Otidiformes</taxon>
        <taxon>Otididae</taxon>
        <taxon>Lophotis</taxon>
    </lineage>
</organism>
<proteinExistence type="predicted"/>
<comment type="caution">
    <text evidence="6">The sequence shown here is derived from an EMBL/GenBank/DDBJ whole genome shotgun (WGS) entry which is preliminary data.</text>
</comment>
<dbReference type="AlphaFoldDB" id="A0A7K8KLL8"/>
<dbReference type="GO" id="GO:0043495">
    <property type="term" value="F:protein-membrane adaptor activity"/>
    <property type="evidence" value="ECO:0007669"/>
    <property type="project" value="TreeGrafter"/>
</dbReference>
<dbReference type="Gene3D" id="2.60.120.260">
    <property type="entry name" value="Galactose-binding domain-like"/>
    <property type="match status" value="1"/>
</dbReference>
<dbReference type="OrthoDB" id="342281at2759"/>
<keyword evidence="7" id="KW-1185">Reference proteome</keyword>
<accession>A0A7K8KLL8</accession>
<dbReference type="GO" id="GO:0005637">
    <property type="term" value="C:nuclear inner membrane"/>
    <property type="evidence" value="ECO:0007669"/>
    <property type="project" value="UniProtKB-SubCell"/>
</dbReference>
<feature type="domain" description="SUN" evidence="5">
    <location>
        <begin position="1"/>
        <end position="128"/>
    </location>
</feature>
<dbReference type="GO" id="GO:0034993">
    <property type="term" value="C:meiotic nuclear membrane microtubule tethering complex"/>
    <property type="evidence" value="ECO:0007669"/>
    <property type="project" value="TreeGrafter"/>
</dbReference>
<name>A0A7K8KLL8_9AVES</name>
<sequence length="128" mass="14149">VSPGNCWPLQGHQGQVVIRLPARVHLTAITVQHIYKEVSPSGTVISAPKDMAVFLLSLCFVPEGLDADGEEETLLGTFTYNVEREAHQTFHLKVRSTAFSSVKVLVKSNWGNPAYTCIYRVRVHGKMA</sequence>
<reference evidence="6 7" key="1">
    <citation type="submission" date="2019-09" db="EMBL/GenBank/DDBJ databases">
        <title>Bird 10,000 Genomes (B10K) Project - Family phase.</title>
        <authorList>
            <person name="Zhang G."/>
        </authorList>
    </citation>
    <scope>NUCLEOTIDE SEQUENCE [LARGE SCALE GENOMIC DNA]</scope>
    <source>
        <strain evidence="6">B10K-CU-031-23</strain>
    </source>
</reference>
<dbReference type="PANTHER" id="PTHR12911:SF24">
    <property type="entry name" value="SUN DOMAIN-CONTAINING PROTEIN 3"/>
    <property type="match status" value="1"/>
</dbReference>